<dbReference type="GO" id="GO:0006351">
    <property type="term" value="P:DNA-templated transcription"/>
    <property type="evidence" value="ECO:0007669"/>
    <property type="project" value="InterPro"/>
</dbReference>
<dbReference type="InterPro" id="IPR052761">
    <property type="entry name" value="Fungal_Detox/Toxin_TFs"/>
</dbReference>
<dbReference type="PROSITE" id="PS00463">
    <property type="entry name" value="ZN2_CY6_FUNGAL_1"/>
    <property type="match status" value="1"/>
</dbReference>
<keyword evidence="3" id="KW-0238">DNA-binding</keyword>
<evidence type="ECO:0000256" key="2">
    <source>
        <dbReference type="ARBA" id="ARBA00023015"/>
    </source>
</evidence>
<evidence type="ECO:0000256" key="1">
    <source>
        <dbReference type="ARBA" id="ARBA00022723"/>
    </source>
</evidence>
<dbReference type="InterPro" id="IPR001138">
    <property type="entry name" value="Zn2Cys6_DnaBD"/>
</dbReference>
<dbReference type="GO" id="GO:0008270">
    <property type="term" value="F:zinc ion binding"/>
    <property type="evidence" value="ECO:0007669"/>
    <property type="project" value="InterPro"/>
</dbReference>
<feature type="region of interest" description="Disordered" evidence="6">
    <location>
        <begin position="97"/>
        <end position="127"/>
    </location>
</feature>
<reference evidence="9" key="1">
    <citation type="journal article" date="2017" name="Nat. Microbiol.">
        <title>Global analysis of biosynthetic gene clusters reveals vast potential of secondary metabolite production in Penicillium species.</title>
        <authorList>
            <person name="Nielsen J.C."/>
            <person name="Grijseels S."/>
            <person name="Prigent S."/>
            <person name="Ji B."/>
            <person name="Dainat J."/>
            <person name="Nielsen K.F."/>
            <person name="Frisvad J.C."/>
            <person name="Workman M."/>
            <person name="Nielsen J."/>
        </authorList>
    </citation>
    <scope>NUCLEOTIDE SEQUENCE [LARGE SCALE GENOMIC DNA]</scope>
    <source>
        <strain evidence="9">IBT 11843</strain>
    </source>
</reference>
<keyword evidence="2" id="KW-0805">Transcription regulation</keyword>
<dbReference type="GO" id="GO:0000981">
    <property type="term" value="F:DNA-binding transcription factor activity, RNA polymerase II-specific"/>
    <property type="evidence" value="ECO:0007669"/>
    <property type="project" value="InterPro"/>
</dbReference>
<dbReference type="GO" id="GO:0003677">
    <property type="term" value="F:DNA binding"/>
    <property type="evidence" value="ECO:0007669"/>
    <property type="project" value="UniProtKB-KW"/>
</dbReference>
<evidence type="ECO:0000313" key="9">
    <source>
        <dbReference type="Proteomes" id="UP000191522"/>
    </source>
</evidence>
<sequence length="527" mass="59715">MTPQRYRRSAVACQNCRERKVRCSVSVTGIPCAGCTQDRAECIVPERRRRRKQQIISLTTRPPQETVQVDQLRTEPSSLPLSNPSVSIEQKTQNVVSRASQSERLNFPSDDGTLRSVTERRDDVAERTGVEISSTVLGQDNKTGQVPFYTGESPGFSSILDVCTQPNQTVPRHILLSPNISASLSTQDRDFLQHKGVFTMPQKNTSTELLRAYFHHIHPIMPIVDVKVFFDSNQGIQTNEWNLLLLWSMFFAAASFVGESIWSLEGFSSRKEMRNAMYSRAKCMYDNGGETDRVVLVQSALLMGFWHSKEDGHAQPWYWIGVAISLCQILGLHRDPDSAKVNSAFPNRRRPIWRRIWWSCFFRDRWLSFTLGRPLRINLDDCDLPMPSAADLLGDVAELPASIISAYIPNDLPQLADYWIILIKLSKLLGEVLALSYRPLGASPTLQHECQFLFLRHDSFVSYGDRAALITFYRPYITKIPEHLPSAHVDAWQSGIRGQLDSAALQSNSILNDLVRERLLVFASPMT</sequence>
<gene>
    <name evidence="8" type="ORF">PENDEC_c007G00191</name>
</gene>
<keyword evidence="4" id="KW-0804">Transcription</keyword>
<dbReference type="Gene3D" id="4.10.240.10">
    <property type="entry name" value="Zn(2)-C6 fungal-type DNA-binding domain"/>
    <property type="match status" value="1"/>
</dbReference>
<dbReference type="Proteomes" id="UP000191522">
    <property type="component" value="Unassembled WGS sequence"/>
</dbReference>
<organism evidence="8 9">
    <name type="scientific">Penicillium decumbens</name>
    <dbReference type="NCBI Taxonomy" id="69771"/>
    <lineage>
        <taxon>Eukaryota</taxon>
        <taxon>Fungi</taxon>
        <taxon>Dikarya</taxon>
        <taxon>Ascomycota</taxon>
        <taxon>Pezizomycotina</taxon>
        <taxon>Eurotiomycetes</taxon>
        <taxon>Eurotiomycetidae</taxon>
        <taxon>Eurotiales</taxon>
        <taxon>Aspergillaceae</taxon>
        <taxon>Penicillium</taxon>
    </lineage>
</organism>
<keyword evidence="5" id="KW-0539">Nucleus</keyword>
<dbReference type="PANTHER" id="PTHR47425">
    <property type="entry name" value="FARB-RELATED"/>
    <property type="match status" value="1"/>
</dbReference>
<dbReference type="SMART" id="SM00906">
    <property type="entry name" value="Fungal_trans"/>
    <property type="match status" value="1"/>
</dbReference>
<protein>
    <recommendedName>
        <fullName evidence="7">Zn(2)-C6 fungal-type domain-containing protein</fullName>
    </recommendedName>
</protein>
<dbReference type="OrthoDB" id="4161332at2759"/>
<keyword evidence="9" id="KW-1185">Reference proteome</keyword>
<name>A0A1V6PEI1_PENDC</name>
<dbReference type="CDD" id="cd12148">
    <property type="entry name" value="fungal_TF_MHR"/>
    <property type="match status" value="1"/>
</dbReference>
<proteinExistence type="predicted"/>
<dbReference type="CDD" id="cd00067">
    <property type="entry name" value="GAL4"/>
    <property type="match status" value="1"/>
</dbReference>
<keyword evidence="1" id="KW-0479">Metal-binding</keyword>
<evidence type="ECO:0000256" key="3">
    <source>
        <dbReference type="ARBA" id="ARBA00023125"/>
    </source>
</evidence>
<dbReference type="EMBL" id="MDYL01000007">
    <property type="protein sequence ID" value="OQD75500.1"/>
    <property type="molecule type" value="Genomic_DNA"/>
</dbReference>
<evidence type="ECO:0000313" key="8">
    <source>
        <dbReference type="EMBL" id="OQD75500.1"/>
    </source>
</evidence>
<dbReference type="STRING" id="69771.A0A1V6PEI1"/>
<evidence type="ECO:0000256" key="5">
    <source>
        <dbReference type="ARBA" id="ARBA00023242"/>
    </source>
</evidence>
<dbReference type="Pfam" id="PF00172">
    <property type="entry name" value="Zn_clus"/>
    <property type="match status" value="1"/>
</dbReference>
<dbReference type="SMART" id="SM00066">
    <property type="entry name" value="GAL4"/>
    <property type="match status" value="1"/>
</dbReference>
<evidence type="ECO:0000256" key="4">
    <source>
        <dbReference type="ARBA" id="ARBA00023163"/>
    </source>
</evidence>
<dbReference type="AlphaFoldDB" id="A0A1V6PEI1"/>
<evidence type="ECO:0000259" key="7">
    <source>
        <dbReference type="PROSITE" id="PS50048"/>
    </source>
</evidence>
<accession>A0A1V6PEI1</accession>
<feature type="domain" description="Zn(2)-C6 fungal-type" evidence="7">
    <location>
        <begin position="12"/>
        <end position="44"/>
    </location>
</feature>
<dbReference type="InterPro" id="IPR007219">
    <property type="entry name" value="XnlR_reg_dom"/>
</dbReference>
<dbReference type="SUPFAM" id="SSF57701">
    <property type="entry name" value="Zn2/Cys6 DNA-binding domain"/>
    <property type="match status" value="1"/>
</dbReference>
<dbReference type="InterPro" id="IPR036864">
    <property type="entry name" value="Zn2-C6_fun-type_DNA-bd_sf"/>
</dbReference>
<comment type="caution">
    <text evidence="8">The sequence shown here is derived from an EMBL/GenBank/DDBJ whole genome shotgun (WGS) entry which is preliminary data.</text>
</comment>
<evidence type="ECO:0000256" key="6">
    <source>
        <dbReference type="SAM" id="MobiDB-lite"/>
    </source>
</evidence>
<dbReference type="Pfam" id="PF04082">
    <property type="entry name" value="Fungal_trans"/>
    <property type="match status" value="1"/>
</dbReference>
<dbReference type="PROSITE" id="PS50048">
    <property type="entry name" value="ZN2_CY6_FUNGAL_2"/>
    <property type="match status" value="1"/>
</dbReference>
<feature type="compositionally biased region" description="Basic and acidic residues" evidence="6">
    <location>
        <begin position="117"/>
        <end position="127"/>
    </location>
</feature>
<dbReference type="OMA" id="PRECHFI"/>
<dbReference type="PANTHER" id="PTHR47425:SF3">
    <property type="entry name" value="ZN(II)2CYS6 TRANSCRIPTION FACTOR (EUROFUNG)"/>
    <property type="match status" value="1"/>
</dbReference>